<dbReference type="InterPro" id="IPR010343">
    <property type="entry name" value="ArAE_1"/>
</dbReference>
<dbReference type="STRING" id="83656.B1H18_00595"/>
<accession>A0A1V4AG05</accession>
<dbReference type="GO" id="GO:0005886">
    <property type="term" value="C:plasma membrane"/>
    <property type="evidence" value="ECO:0007669"/>
    <property type="project" value="UniProtKB-SubCell"/>
</dbReference>
<dbReference type="RefSeq" id="WP_077963727.1">
    <property type="nucleotide sequence ID" value="NZ_CP045178.1"/>
</dbReference>
<keyword evidence="5 6" id="KW-0472">Membrane</keyword>
<evidence type="ECO:0000313" key="8">
    <source>
        <dbReference type="Proteomes" id="UP000190539"/>
    </source>
</evidence>
<protein>
    <recommendedName>
        <fullName evidence="9">FUSC family protein</fullName>
    </recommendedName>
</protein>
<gene>
    <name evidence="7" type="ORF">B1H18_00595</name>
</gene>
<feature type="transmembrane region" description="Helical" evidence="6">
    <location>
        <begin position="144"/>
        <end position="163"/>
    </location>
</feature>
<feature type="transmembrane region" description="Helical" evidence="6">
    <location>
        <begin position="47"/>
        <end position="65"/>
    </location>
</feature>
<dbReference type="EMBL" id="MVFC01000001">
    <property type="protein sequence ID" value="OON82608.1"/>
    <property type="molecule type" value="Genomic_DNA"/>
</dbReference>
<evidence type="ECO:0000256" key="3">
    <source>
        <dbReference type="ARBA" id="ARBA00022692"/>
    </source>
</evidence>
<dbReference type="Pfam" id="PF06081">
    <property type="entry name" value="ArAE_1"/>
    <property type="match status" value="1"/>
</dbReference>
<evidence type="ECO:0000256" key="4">
    <source>
        <dbReference type="ARBA" id="ARBA00022989"/>
    </source>
</evidence>
<evidence type="ECO:0008006" key="9">
    <source>
        <dbReference type="Google" id="ProtNLM"/>
    </source>
</evidence>
<evidence type="ECO:0000313" key="7">
    <source>
        <dbReference type="EMBL" id="OON82608.1"/>
    </source>
</evidence>
<feature type="transmembrane region" description="Helical" evidence="6">
    <location>
        <begin position="115"/>
        <end position="137"/>
    </location>
</feature>
<sequence length="408" mass="44626">MPDVPAPVVALVRRSTEPVVVQTLRSTTAAVISYVIAVTLLPQPAPLTAPLTALLVVQVTLYATLTTGIRRMNAVLAGVLIASGFSTLVGLSWWSLGLTIVTALTIGRLVRVEQFVPEVAISAMLVLGVSQVAATAWDRIFETLIGAVVGMLFNLFLAPPVWVQTAEGSITAMSHRMAGLFREMADEVDGALPVERAAARLHASRRLDNDIAEVDAALRQAEESTRLNPRVREGALSRVVLRTALDTLEICAVVQRVMFRSFTDLAKARTGEPLFPDDVADALRLLYRQMAVAVESFAALITTAQSSGADEAEEHLTRALADSHAAREDLAHLLLDDVLEHPREWQLHGAILAEADRVLDELDVERRSARLVDELDRLSREQRERHPRLHAVLRRLTEATPTAVRRRG</sequence>
<comment type="caution">
    <text evidence="7">The sequence shown here is derived from an EMBL/GenBank/DDBJ whole genome shotgun (WGS) entry which is preliminary data.</text>
</comment>
<keyword evidence="8" id="KW-1185">Reference proteome</keyword>
<organism evidence="7 8">
    <name type="scientific">Streptomyces tsukubensis</name>
    <dbReference type="NCBI Taxonomy" id="83656"/>
    <lineage>
        <taxon>Bacteria</taxon>
        <taxon>Bacillati</taxon>
        <taxon>Actinomycetota</taxon>
        <taxon>Actinomycetes</taxon>
        <taxon>Kitasatosporales</taxon>
        <taxon>Streptomycetaceae</taxon>
        <taxon>Streptomyces</taxon>
    </lineage>
</organism>
<keyword evidence="2" id="KW-1003">Cell membrane</keyword>
<feature type="transmembrane region" description="Helical" evidence="6">
    <location>
        <begin position="74"/>
        <end position="95"/>
    </location>
</feature>
<dbReference type="OrthoDB" id="4350122at2"/>
<proteinExistence type="predicted"/>
<keyword evidence="4 6" id="KW-1133">Transmembrane helix</keyword>
<dbReference type="Proteomes" id="UP000190539">
    <property type="component" value="Unassembled WGS sequence"/>
</dbReference>
<evidence type="ECO:0000256" key="6">
    <source>
        <dbReference type="SAM" id="Phobius"/>
    </source>
</evidence>
<comment type="subcellular location">
    <subcellularLocation>
        <location evidence="1">Cell membrane</location>
        <topology evidence="1">Multi-pass membrane protein</topology>
    </subcellularLocation>
</comment>
<keyword evidence="3 6" id="KW-0812">Transmembrane</keyword>
<reference evidence="7 8" key="1">
    <citation type="submission" date="2017-02" db="EMBL/GenBank/DDBJ databases">
        <title>Draft Genome Sequence of Streptomyces tsukubaensis F601, a Producer of the immunosuppressant tacrolimus FK506.</title>
        <authorList>
            <person name="Zong G."/>
            <person name="Zhong C."/>
            <person name="Fu J."/>
            <person name="Qin R."/>
            <person name="Cao G."/>
        </authorList>
    </citation>
    <scope>NUCLEOTIDE SEQUENCE [LARGE SCALE GENOMIC DNA]</scope>
    <source>
        <strain evidence="7 8">F601</strain>
    </source>
</reference>
<evidence type="ECO:0000256" key="5">
    <source>
        <dbReference type="ARBA" id="ARBA00023136"/>
    </source>
</evidence>
<name>A0A1V4AG05_9ACTN</name>
<evidence type="ECO:0000256" key="1">
    <source>
        <dbReference type="ARBA" id="ARBA00004651"/>
    </source>
</evidence>
<dbReference type="AlphaFoldDB" id="A0A1V4AG05"/>
<evidence type="ECO:0000256" key="2">
    <source>
        <dbReference type="ARBA" id="ARBA00022475"/>
    </source>
</evidence>